<comment type="function">
    <text evidence="2">Secreted tripeptidyl-peptidase which degrades proteins at acidic pHs and is involved in virulence.</text>
</comment>
<comment type="cofactor">
    <cofactor evidence="15">
        <name>Ca(2+)</name>
        <dbReference type="ChEBI" id="CHEBI:29108"/>
    </cofactor>
    <text evidence="15">Binds 1 Ca(2+) ion per subunit.</text>
</comment>
<dbReference type="InterPro" id="IPR030400">
    <property type="entry name" value="Sedolisin_dom"/>
</dbReference>
<keyword evidence="10 15" id="KW-0720">Serine protease</keyword>
<dbReference type="FunFam" id="3.40.50.200:FF:000015">
    <property type="entry name" value="Tripeptidyl peptidase A"/>
    <property type="match status" value="1"/>
</dbReference>
<keyword evidence="12" id="KW-0843">Virulence</keyword>
<dbReference type="Proteomes" id="UP000887226">
    <property type="component" value="Unassembled WGS sequence"/>
</dbReference>
<comment type="caution">
    <text evidence="18">The sequence shown here is derived from an EMBL/GenBank/DDBJ whole genome shotgun (WGS) entry which is preliminary data.</text>
</comment>
<dbReference type="SMART" id="SM00944">
    <property type="entry name" value="Pro-kuma_activ"/>
    <property type="match status" value="1"/>
</dbReference>
<evidence type="ECO:0000256" key="2">
    <source>
        <dbReference type="ARBA" id="ARBA00002451"/>
    </source>
</evidence>
<keyword evidence="7 15" id="KW-0479">Metal-binding</keyword>
<feature type="active site" description="Charge relay system" evidence="15">
    <location>
        <position position="307"/>
    </location>
</feature>
<feature type="signal peptide" evidence="16">
    <location>
        <begin position="1"/>
        <end position="18"/>
    </location>
</feature>
<keyword evidence="19" id="KW-1185">Reference proteome</keyword>
<dbReference type="OrthoDB" id="409122at2759"/>
<comment type="subcellular location">
    <subcellularLocation>
        <location evidence="3">Secreted</location>
        <location evidence="3">Extracellular space</location>
    </subcellularLocation>
</comment>
<keyword evidence="13" id="KW-0865">Zymogen</keyword>
<keyword evidence="6 15" id="KW-0645">Protease</keyword>
<gene>
    <name evidence="18" type="ORF">BJ878DRAFT_464962</name>
</gene>
<organism evidence="18 19">
    <name type="scientific">Calycina marina</name>
    <dbReference type="NCBI Taxonomy" id="1763456"/>
    <lineage>
        <taxon>Eukaryota</taxon>
        <taxon>Fungi</taxon>
        <taxon>Dikarya</taxon>
        <taxon>Ascomycota</taxon>
        <taxon>Pezizomycotina</taxon>
        <taxon>Leotiomycetes</taxon>
        <taxon>Helotiales</taxon>
        <taxon>Pezizellaceae</taxon>
        <taxon>Calycina</taxon>
    </lineage>
</organism>
<dbReference type="InterPro" id="IPR015366">
    <property type="entry name" value="S53_propep"/>
</dbReference>
<dbReference type="PANTHER" id="PTHR14218:SF19">
    <property type="entry name" value="SERINE PROTEASE AORO, PUTATIVE (AFU_ORTHOLOGUE AFUA_6G10250)-RELATED"/>
    <property type="match status" value="1"/>
</dbReference>
<evidence type="ECO:0000256" key="8">
    <source>
        <dbReference type="ARBA" id="ARBA00022729"/>
    </source>
</evidence>
<evidence type="ECO:0000256" key="13">
    <source>
        <dbReference type="ARBA" id="ARBA00023145"/>
    </source>
</evidence>
<feature type="binding site" evidence="15">
    <location>
        <position position="622"/>
    </location>
    <ligand>
        <name>Ca(2+)</name>
        <dbReference type="ChEBI" id="CHEBI:29108"/>
    </ligand>
</feature>
<dbReference type="PROSITE" id="PS51695">
    <property type="entry name" value="SEDOLISIN"/>
    <property type="match status" value="1"/>
</dbReference>
<dbReference type="InterPro" id="IPR050819">
    <property type="entry name" value="Tripeptidyl-peptidase_I"/>
</dbReference>
<reference evidence="18" key="1">
    <citation type="journal article" date="2021" name="IMA Fungus">
        <title>Genomic characterization of three marine fungi, including Emericellopsis atlantica sp. nov. with signatures of a generalist lifestyle and marine biomass degradation.</title>
        <authorList>
            <person name="Hagestad O.C."/>
            <person name="Hou L."/>
            <person name="Andersen J.H."/>
            <person name="Hansen E.H."/>
            <person name="Altermark B."/>
            <person name="Li C."/>
            <person name="Kuhnert E."/>
            <person name="Cox R.J."/>
            <person name="Crous P.W."/>
            <person name="Spatafora J.W."/>
            <person name="Lail K."/>
            <person name="Amirebrahimi M."/>
            <person name="Lipzen A."/>
            <person name="Pangilinan J."/>
            <person name="Andreopoulos W."/>
            <person name="Hayes R.D."/>
            <person name="Ng V."/>
            <person name="Grigoriev I.V."/>
            <person name="Jackson S.A."/>
            <person name="Sutton T.D.S."/>
            <person name="Dobson A.D.W."/>
            <person name="Rama T."/>
        </authorList>
    </citation>
    <scope>NUCLEOTIDE SEQUENCE</scope>
    <source>
        <strain evidence="18">TRa3180A</strain>
    </source>
</reference>
<dbReference type="CDD" id="cd04056">
    <property type="entry name" value="Peptidases_S53"/>
    <property type="match status" value="1"/>
</dbReference>
<dbReference type="SUPFAM" id="SSF52743">
    <property type="entry name" value="Subtilisin-like"/>
    <property type="match status" value="1"/>
</dbReference>
<evidence type="ECO:0000256" key="4">
    <source>
        <dbReference type="ARBA" id="ARBA00012462"/>
    </source>
</evidence>
<evidence type="ECO:0000259" key="17">
    <source>
        <dbReference type="PROSITE" id="PS51695"/>
    </source>
</evidence>
<evidence type="ECO:0000256" key="9">
    <source>
        <dbReference type="ARBA" id="ARBA00022801"/>
    </source>
</evidence>
<protein>
    <recommendedName>
        <fullName evidence="4">tripeptidyl-peptidase II</fullName>
        <ecNumber evidence="4">3.4.14.10</ecNumber>
    </recommendedName>
</protein>
<name>A0A9P7YY65_9HELO</name>
<keyword evidence="5" id="KW-0964">Secreted</keyword>
<dbReference type="GO" id="GO:0006508">
    <property type="term" value="P:proteolysis"/>
    <property type="evidence" value="ECO:0007669"/>
    <property type="project" value="UniProtKB-KW"/>
</dbReference>
<evidence type="ECO:0000256" key="12">
    <source>
        <dbReference type="ARBA" id="ARBA00023026"/>
    </source>
</evidence>
<sequence>MKLTVAYLVATFVALCVAAPAPSSYVVHEKRETQLDKWIKRDSKLNKDSIVPVSIGLTQRNLDNGHDFLMDVSHPDSPNFGKHWSMDKLKATFAPAPETIASVKSWLAENGIEDGRHKVSQSETWVKFDATVAEVEALLRTDYNIYTSKDSGEERLACEDYSVPAHLKQHIDFITPTIHFDAVVKITKKKRDLVTRSPRVRPSTQIKSGQVAAQSDLSFPLSTCDTYITPDCLRVLYNFPNGTLNKSSYGIVEYTPQAYLQDDLNLFYSTLTPYVPQGTAPIFDSIDGGVLQTTEEDFSLNGESDLDLEYAISLVYPQKVTLYQTGDLEVGASFNNFLDAIDGSYCTSGGGDVTVDDLDSTYPDPAAGGYKSKDCGIYKPAAVISTSYAYNEADLPAAYMVRQCNEYLKLGLLGTTILYSSGDYGVAGNSGQCCVNPGCEGGTYNDGGSGTFNPSFPGTCPYITSVGATQVKSGTAVTATQPEEACETVIYSGGGFSNVFPIPAYQLLAVEAYFLLHKPTYTSAQYNNSRVTRGFPDVSANGANYVIGINGQLGLVYGTSASSPTFGSIITLINEQRAVNGKGSVGFLNPVIYLNHGAFNDITSGGNQGCGTAGFTAVAGWDPLTGLGTPNYQKLLKIYLAI</sequence>
<accession>A0A9P7YY65</accession>
<evidence type="ECO:0000256" key="10">
    <source>
        <dbReference type="ARBA" id="ARBA00022825"/>
    </source>
</evidence>
<feature type="chain" id="PRO_5040390288" description="tripeptidyl-peptidase II" evidence="16">
    <location>
        <begin position="19"/>
        <end position="642"/>
    </location>
</feature>
<feature type="domain" description="Peptidase S53" evidence="17">
    <location>
        <begin position="227"/>
        <end position="642"/>
    </location>
</feature>
<keyword evidence="9 15" id="KW-0378">Hydrolase</keyword>
<proteinExistence type="predicted"/>
<dbReference type="PANTHER" id="PTHR14218">
    <property type="entry name" value="PROTEASE S8 TRIPEPTIDYL PEPTIDASE I CLN2"/>
    <property type="match status" value="1"/>
</dbReference>
<evidence type="ECO:0000256" key="1">
    <source>
        <dbReference type="ARBA" id="ARBA00001910"/>
    </source>
</evidence>
<dbReference type="GO" id="GO:0046872">
    <property type="term" value="F:metal ion binding"/>
    <property type="evidence" value="ECO:0007669"/>
    <property type="project" value="UniProtKB-UniRule"/>
</dbReference>
<feature type="active site" description="Charge relay system" evidence="15">
    <location>
        <position position="560"/>
    </location>
</feature>
<dbReference type="Gene3D" id="3.40.50.200">
    <property type="entry name" value="Peptidase S8/S53 domain"/>
    <property type="match status" value="1"/>
</dbReference>
<dbReference type="InterPro" id="IPR036852">
    <property type="entry name" value="Peptidase_S8/S53_dom_sf"/>
</dbReference>
<evidence type="ECO:0000256" key="3">
    <source>
        <dbReference type="ARBA" id="ARBA00004239"/>
    </source>
</evidence>
<dbReference type="EMBL" id="MU254106">
    <property type="protein sequence ID" value="KAG9242153.1"/>
    <property type="molecule type" value="Genomic_DNA"/>
</dbReference>
<dbReference type="CDD" id="cd11377">
    <property type="entry name" value="Pro-peptidase_S53"/>
    <property type="match status" value="1"/>
</dbReference>
<keyword evidence="14" id="KW-0325">Glycoprotein</keyword>
<keyword evidence="8 16" id="KW-0732">Signal</keyword>
<evidence type="ECO:0000256" key="6">
    <source>
        <dbReference type="ARBA" id="ARBA00022670"/>
    </source>
</evidence>
<feature type="binding site" evidence="15">
    <location>
        <position position="620"/>
    </location>
    <ligand>
        <name>Ca(2+)</name>
        <dbReference type="ChEBI" id="CHEBI:29108"/>
    </ligand>
</feature>
<feature type="binding site" evidence="15">
    <location>
        <position position="602"/>
    </location>
    <ligand>
        <name>Ca(2+)</name>
        <dbReference type="ChEBI" id="CHEBI:29108"/>
    </ligand>
</feature>
<dbReference type="SUPFAM" id="SSF54897">
    <property type="entry name" value="Protease propeptides/inhibitors"/>
    <property type="match status" value="1"/>
</dbReference>
<dbReference type="EC" id="3.4.14.10" evidence="4"/>
<evidence type="ECO:0000256" key="16">
    <source>
        <dbReference type="SAM" id="SignalP"/>
    </source>
</evidence>
<evidence type="ECO:0000313" key="18">
    <source>
        <dbReference type="EMBL" id="KAG9242153.1"/>
    </source>
</evidence>
<feature type="active site" description="Charge relay system" evidence="15">
    <location>
        <position position="303"/>
    </location>
</feature>
<dbReference type="GO" id="GO:0005576">
    <property type="term" value="C:extracellular region"/>
    <property type="evidence" value="ECO:0007669"/>
    <property type="project" value="UniProtKB-SubCell"/>
</dbReference>
<feature type="binding site" evidence="15">
    <location>
        <position position="601"/>
    </location>
    <ligand>
        <name>Ca(2+)</name>
        <dbReference type="ChEBI" id="CHEBI:29108"/>
    </ligand>
</feature>
<evidence type="ECO:0000256" key="11">
    <source>
        <dbReference type="ARBA" id="ARBA00022837"/>
    </source>
</evidence>
<dbReference type="GO" id="GO:0008240">
    <property type="term" value="F:tripeptidyl-peptidase activity"/>
    <property type="evidence" value="ECO:0007669"/>
    <property type="project" value="UniProtKB-EC"/>
</dbReference>
<evidence type="ECO:0000256" key="5">
    <source>
        <dbReference type="ARBA" id="ARBA00022525"/>
    </source>
</evidence>
<evidence type="ECO:0000256" key="7">
    <source>
        <dbReference type="ARBA" id="ARBA00022723"/>
    </source>
</evidence>
<dbReference type="GO" id="GO:0004252">
    <property type="term" value="F:serine-type endopeptidase activity"/>
    <property type="evidence" value="ECO:0007669"/>
    <property type="project" value="UniProtKB-UniRule"/>
</dbReference>
<comment type="catalytic activity">
    <reaction evidence="1">
        <text>Release of an N-terminal tripeptide from a polypeptide.</text>
        <dbReference type="EC" id="3.4.14.10"/>
    </reaction>
</comment>
<dbReference type="Pfam" id="PF09286">
    <property type="entry name" value="Pro-kuma_activ"/>
    <property type="match status" value="1"/>
</dbReference>
<dbReference type="AlphaFoldDB" id="A0A9P7YY65"/>
<evidence type="ECO:0000256" key="15">
    <source>
        <dbReference type="PROSITE-ProRule" id="PRU01032"/>
    </source>
</evidence>
<evidence type="ECO:0000313" key="19">
    <source>
        <dbReference type="Proteomes" id="UP000887226"/>
    </source>
</evidence>
<keyword evidence="11 15" id="KW-0106">Calcium</keyword>
<evidence type="ECO:0000256" key="14">
    <source>
        <dbReference type="ARBA" id="ARBA00023180"/>
    </source>
</evidence>